<name>A0A6G1EAL5_9ORYZ</name>
<sequence length="89" mass="9461">MVALYIAGKSQMGRMLGGSAVVSSISRQAGPAAKGADPMPECACHDHGAYQATTLEAVNDLDNLGDPGDFPSEIVLGVPYFYLKYGYWF</sequence>
<gene>
    <name evidence="1" type="ORF">E2562_020084</name>
</gene>
<comment type="caution">
    <text evidence="1">The sequence shown here is derived from an EMBL/GenBank/DDBJ whole genome shotgun (WGS) entry which is preliminary data.</text>
</comment>
<evidence type="ECO:0000313" key="2">
    <source>
        <dbReference type="Proteomes" id="UP000479710"/>
    </source>
</evidence>
<accession>A0A6G1EAL5</accession>
<protein>
    <submittedName>
        <fullName evidence="1">Uncharacterized protein</fullName>
    </submittedName>
</protein>
<dbReference type="EMBL" id="SPHZ02000004">
    <property type="protein sequence ID" value="KAF0921789.1"/>
    <property type="molecule type" value="Genomic_DNA"/>
</dbReference>
<reference evidence="1 2" key="1">
    <citation type="submission" date="2019-11" db="EMBL/GenBank/DDBJ databases">
        <title>Whole genome sequence of Oryza granulata.</title>
        <authorList>
            <person name="Li W."/>
        </authorList>
    </citation>
    <scope>NUCLEOTIDE SEQUENCE [LARGE SCALE GENOMIC DNA]</scope>
    <source>
        <strain evidence="2">cv. Menghai</strain>
        <tissue evidence="1">Leaf</tissue>
    </source>
</reference>
<dbReference type="Proteomes" id="UP000479710">
    <property type="component" value="Unassembled WGS sequence"/>
</dbReference>
<dbReference type="AlphaFoldDB" id="A0A6G1EAL5"/>
<evidence type="ECO:0000313" key="1">
    <source>
        <dbReference type="EMBL" id="KAF0921789.1"/>
    </source>
</evidence>
<organism evidence="1 2">
    <name type="scientific">Oryza meyeriana var. granulata</name>
    <dbReference type="NCBI Taxonomy" id="110450"/>
    <lineage>
        <taxon>Eukaryota</taxon>
        <taxon>Viridiplantae</taxon>
        <taxon>Streptophyta</taxon>
        <taxon>Embryophyta</taxon>
        <taxon>Tracheophyta</taxon>
        <taxon>Spermatophyta</taxon>
        <taxon>Magnoliopsida</taxon>
        <taxon>Liliopsida</taxon>
        <taxon>Poales</taxon>
        <taxon>Poaceae</taxon>
        <taxon>BOP clade</taxon>
        <taxon>Oryzoideae</taxon>
        <taxon>Oryzeae</taxon>
        <taxon>Oryzinae</taxon>
        <taxon>Oryza</taxon>
        <taxon>Oryza meyeriana</taxon>
    </lineage>
</organism>
<proteinExistence type="predicted"/>
<keyword evidence="2" id="KW-1185">Reference proteome</keyword>